<dbReference type="GO" id="GO:0005576">
    <property type="term" value="C:extracellular region"/>
    <property type="evidence" value="ECO:0007669"/>
    <property type="project" value="UniProtKB-SubCell"/>
</dbReference>
<feature type="signal peptide" evidence="9">
    <location>
        <begin position="1"/>
        <end position="21"/>
    </location>
</feature>
<evidence type="ECO:0000256" key="8">
    <source>
        <dbReference type="ARBA" id="ARBA00023030"/>
    </source>
</evidence>
<evidence type="ECO:0000256" key="9">
    <source>
        <dbReference type="RuleBase" id="RU368031"/>
    </source>
</evidence>
<keyword evidence="8 9" id="KW-0339">Growth factor</keyword>
<comment type="PTM">
    <text evidence="9">PSK-alpha is produced by endopeptidase digestion. PSK-beta is produced from PSK-alpha by exopeptidase digestion.</text>
</comment>
<evidence type="ECO:0000256" key="7">
    <source>
        <dbReference type="ARBA" id="ARBA00022782"/>
    </source>
</evidence>
<keyword evidence="3 9" id="KW-0217">Developmental protein</keyword>
<accession>A0AAN9RU54</accession>
<dbReference type="Proteomes" id="UP001386955">
    <property type="component" value="Unassembled WGS sequence"/>
</dbReference>
<keyword evidence="7 9" id="KW-0221">Differentiation</keyword>
<comment type="PTM">
    <text evidence="9">Sulfation is important for activity and for the binding to a putative membrane receptor.</text>
</comment>
<comment type="function">
    <text evidence="9">Promotes plant cell differentiation, organogenesis and somatic embryogenesis as well as cell proliferation.</text>
</comment>
<dbReference type="GO" id="GO:0030154">
    <property type="term" value="P:cell differentiation"/>
    <property type="evidence" value="ECO:0007669"/>
    <property type="project" value="UniProtKB-UniRule"/>
</dbReference>
<organism evidence="10 11">
    <name type="scientific">Psophocarpus tetragonolobus</name>
    <name type="common">Winged bean</name>
    <name type="synonym">Dolichos tetragonolobus</name>
    <dbReference type="NCBI Taxonomy" id="3891"/>
    <lineage>
        <taxon>Eukaryota</taxon>
        <taxon>Viridiplantae</taxon>
        <taxon>Streptophyta</taxon>
        <taxon>Embryophyta</taxon>
        <taxon>Tracheophyta</taxon>
        <taxon>Spermatophyta</taxon>
        <taxon>Magnoliopsida</taxon>
        <taxon>eudicotyledons</taxon>
        <taxon>Gunneridae</taxon>
        <taxon>Pentapetalae</taxon>
        <taxon>rosids</taxon>
        <taxon>fabids</taxon>
        <taxon>Fabales</taxon>
        <taxon>Fabaceae</taxon>
        <taxon>Papilionoideae</taxon>
        <taxon>50 kb inversion clade</taxon>
        <taxon>NPAAA clade</taxon>
        <taxon>indigoferoid/millettioid clade</taxon>
        <taxon>Phaseoleae</taxon>
        <taxon>Psophocarpus</taxon>
    </lineage>
</organism>
<reference evidence="10 11" key="1">
    <citation type="submission" date="2024-01" db="EMBL/GenBank/DDBJ databases">
        <title>The genomes of 5 underutilized Papilionoideae crops provide insights into root nodulation and disease resistanc.</title>
        <authorList>
            <person name="Jiang F."/>
        </authorList>
    </citation>
    <scope>NUCLEOTIDE SEQUENCE [LARGE SCALE GENOMIC DNA]</scope>
    <source>
        <strain evidence="10">DUOXIRENSHENG_FW03</strain>
        <tissue evidence="10">Leaves</tissue>
    </source>
</reference>
<keyword evidence="5 9" id="KW-0765">Sulfation</keyword>
<evidence type="ECO:0000313" key="10">
    <source>
        <dbReference type="EMBL" id="KAK7383242.1"/>
    </source>
</evidence>
<keyword evidence="4 9" id="KW-0964">Secreted</keyword>
<comment type="caution">
    <text evidence="10">The sequence shown here is derived from an EMBL/GenBank/DDBJ whole genome shotgun (WGS) entry which is preliminary data.</text>
</comment>
<evidence type="ECO:0000256" key="1">
    <source>
        <dbReference type="ARBA" id="ARBA00004613"/>
    </source>
</evidence>
<dbReference type="Pfam" id="PF06404">
    <property type="entry name" value="PSK"/>
    <property type="match status" value="1"/>
</dbReference>
<name>A0AAN9RU54_PSOTE</name>
<feature type="chain" id="PRO_5042664510" description="Phytosulfokine" evidence="9">
    <location>
        <begin position="22"/>
        <end position="81"/>
    </location>
</feature>
<evidence type="ECO:0000256" key="2">
    <source>
        <dbReference type="ARBA" id="ARBA00010781"/>
    </source>
</evidence>
<dbReference type="GO" id="GO:0008283">
    <property type="term" value="P:cell population proliferation"/>
    <property type="evidence" value="ECO:0007669"/>
    <property type="project" value="UniProtKB-UniRule"/>
</dbReference>
<evidence type="ECO:0000256" key="5">
    <source>
        <dbReference type="ARBA" id="ARBA00022641"/>
    </source>
</evidence>
<gene>
    <name evidence="10" type="ORF">VNO78_28916</name>
</gene>
<proteinExistence type="inferred from homology"/>
<keyword evidence="11" id="KW-1185">Reference proteome</keyword>
<protein>
    <recommendedName>
        <fullName evidence="9">Phytosulfokine</fullName>
    </recommendedName>
    <component>
        <recommendedName>
            <fullName evidence="9">Phytosulfokine-alpha</fullName>
            <shortName evidence="9">PSK-alpha</shortName>
            <shortName evidence="9">Phytosulfokine-a</shortName>
        </recommendedName>
    </component>
    <component>
        <recommendedName>
            <fullName evidence="9">Phytosulfokine-beta</fullName>
            <shortName evidence="9">PSK-beta</shortName>
            <shortName evidence="9">Phytosulfokine-b</shortName>
        </recommendedName>
    </component>
</protein>
<dbReference type="InterPro" id="IPR009438">
    <property type="entry name" value="Phytosulfokine"/>
</dbReference>
<dbReference type="AlphaFoldDB" id="A0AAN9RU54"/>
<comment type="subcellular location">
    <subcellularLocation>
        <location evidence="1 9">Secreted</location>
    </subcellularLocation>
</comment>
<evidence type="ECO:0000256" key="6">
    <source>
        <dbReference type="ARBA" id="ARBA00022729"/>
    </source>
</evidence>
<evidence type="ECO:0000256" key="4">
    <source>
        <dbReference type="ARBA" id="ARBA00022525"/>
    </source>
</evidence>
<evidence type="ECO:0000256" key="3">
    <source>
        <dbReference type="ARBA" id="ARBA00022473"/>
    </source>
</evidence>
<dbReference type="PANTHER" id="PTHR33285">
    <property type="entry name" value="PHYTOSULFOKINES 3"/>
    <property type="match status" value="1"/>
</dbReference>
<dbReference type="EMBL" id="JAYMYS010000008">
    <property type="protein sequence ID" value="KAK7383242.1"/>
    <property type="molecule type" value="Genomic_DNA"/>
</dbReference>
<dbReference type="GO" id="GO:0008083">
    <property type="term" value="F:growth factor activity"/>
    <property type="evidence" value="ECO:0007669"/>
    <property type="project" value="UniProtKB-UniRule"/>
</dbReference>
<keyword evidence="6 9" id="KW-0732">Signal</keyword>
<evidence type="ECO:0000313" key="11">
    <source>
        <dbReference type="Proteomes" id="UP001386955"/>
    </source>
</evidence>
<sequence>MSKVATIFTLILLLSLNLIYASRPNASLNTVSFLHEDAEGTIAKAEIDEESCEENTEECLIRRTLVAHVDYIYTQKNKPKP</sequence>
<dbReference type="PANTHER" id="PTHR33285:SF55">
    <property type="entry name" value="PHYTOSULFOKINES 3"/>
    <property type="match status" value="1"/>
</dbReference>
<comment type="similarity">
    <text evidence="2 9">Belongs to the phytosulfokine family.</text>
</comment>